<protein>
    <submittedName>
        <fullName evidence="1">Uncharacterized protein</fullName>
    </submittedName>
</protein>
<reference evidence="1 2" key="1">
    <citation type="journal article" date="2019" name="Philos. Trans. R. Soc. Lond., B, Biol. Sci.">
        <title>Ant behaviour and brain gene expression of defending hosts depend on the ecological success of the intruding social parasite.</title>
        <authorList>
            <person name="Kaur R."/>
            <person name="Stoldt M."/>
            <person name="Jongepier E."/>
            <person name="Feldmeyer B."/>
            <person name="Menzel F."/>
            <person name="Bornberg-Bauer E."/>
            <person name="Foitzik S."/>
        </authorList>
    </citation>
    <scope>NUCLEOTIDE SEQUENCE [LARGE SCALE GENOMIC DNA]</scope>
    <source>
        <tissue evidence="1">Whole body</tissue>
    </source>
</reference>
<accession>A0A4S2KCX7</accession>
<keyword evidence="2" id="KW-1185">Reference proteome</keyword>
<name>A0A4S2KCX7_9HYME</name>
<sequence length="224" mass="25360">MGRRLGTDVSSLSIISRLTRNDSSDAWDCLEHQASVTPPRSAVKYISDACVRPMPMTIMRIKTRDKKLMLLSLFSSIPCAKSAETLDMIRDRMNRRKELISEFVTRDKSVRLFPSRKMIIRGAACESDVDLAISRKPRILNKQQLKLPVLSHARIRGLTRRFWGFRGARVGALARPLLESSSQRSRCIVAIEWPPRLMSVHSVLLRLVLLYSAILVSGASRSSR</sequence>
<dbReference type="EMBL" id="QBLH01002847">
    <property type="protein sequence ID" value="TGZ46656.1"/>
    <property type="molecule type" value="Genomic_DNA"/>
</dbReference>
<proteinExistence type="predicted"/>
<evidence type="ECO:0000313" key="1">
    <source>
        <dbReference type="EMBL" id="TGZ46656.1"/>
    </source>
</evidence>
<dbReference type="AlphaFoldDB" id="A0A4S2KCX7"/>
<comment type="caution">
    <text evidence="1">The sequence shown here is derived from an EMBL/GenBank/DDBJ whole genome shotgun (WGS) entry which is preliminary data.</text>
</comment>
<gene>
    <name evidence="1" type="ORF">DBV15_04063</name>
</gene>
<dbReference type="Proteomes" id="UP000310200">
    <property type="component" value="Unassembled WGS sequence"/>
</dbReference>
<organism evidence="1 2">
    <name type="scientific">Temnothorax longispinosus</name>
    <dbReference type="NCBI Taxonomy" id="300112"/>
    <lineage>
        <taxon>Eukaryota</taxon>
        <taxon>Metazoa</taxon>
        <taxon>Ecdysozoa</taxon>
        <taxon>Arthropoda</taxon>
        <taxon>Hexapoda</taxon>
        <taxon>Insecta</taxon>
        <taxon>Pterygota</taxon>
        <taxon>Neoptera</taxon>
        <taxon>Endopterygota</taxon>
        <taxon>Hymenoptera</taxon>
        <taxon>Apocrita</taxon>
        <taxon>Aculeata</taxon>
        <taxon>Formicoidea</taxon>
        <taxon>Formicidae</taxon>
        <taxon>Myrmicinae</taxon>
        <taxon>Temnothorax</taxon>
    </lineage>
</organism>
<evidence type="ECO:0000313" key="2">
    <source>
        <dbReference type="Proteomes" id="UP000310200"/>
    </source>
</evidence>